<evidence type="ECO:0000313" key="10">
    <source>
        <dbReference type="Proteomes" id="UP000037136"/>
    </source>
</evidence>
<dbReference type="OrthoDB" id="414075at2759"/>
<comment type="caution">
    <text evidence="9">The sequence shown here is derived from an EMBL/GenBank/DDBJ whole genome shotgun (WGS) entry which is preliminary data.</text>
</comment>
<feature type="domain" description="Large ribosomal subunit protein mL46 N-terminal" evidence="8">
    <location>
        <begin position="74"/>
        <end position="210"/>
    </location>
</feature>
<evidence type="ECO:0000256" key="3">
    <source>
        <dbReference type="ARBA" id="ARBA00022946"/>
    </source>
</evidence>
<keyword evidence="3" id="KW-0809">Transit peptide</keyword>
<evidence type="ECO:0000256" key="6">
    <source>
        <dbReference type="ARBA" id="ARBA00023274"/>
    </source>
</evidence>
<reference evidence="9 10" key="1">
    <citation type="journal article" date="2015" name="BMC Genomics">
        <title>Gene expression during zombie ant biting behavior reflects the complexity underlying fungal parasitic behavioral manipulation.</title>
        <authorList>
            <person name="de Bekker C."/>
            <person name="Ohm R.A."/>
            <person name="Loreto R.G."/>
            <person name="Sebastian A."/>
            <person name="Albert I."/>
            <person name="Merrow M."/>
            <person name="Brachmann A."/>
            <person name="Hughes D.P."/>
        </authorList>
    </citation>
    <scope>NUCLEOTIDE SEQUENCE [LARGE SCALE GENOMIC DNA]</scope>
    <source>
        <strain evidence="9 10">SC16a</strain>
    </source>
</reference>
<dbReference type="GO" id="GO:0005743">
    <property type="term" value="C:mitochondrial inner membrane"/>
    <property type="evidence" value="ECO:0007669"/>
    <property type="project" value="UniProtKB-ARBA"/>
</dbReference>
<dbReference type="Pfam" id="PF11788">
    <property type="entry name" value="MRP-L46"/>
    <property type="match status" value="1"/>
</dbReference>
<dbReference type="FunFam" id="3.90.79.10:FF:000018">
    <property type="entry name" value="39S ribosomal protein L46, mitochondrial"/>
    <property type="match status" value="1"/>
</dbReference>
<evidence type="ECO:0000256" key="5">
    <source>
        <dbReference type="ARBA" id="ARBA00023128"/>
    </source>
</evidence>
<evidence type="ECO:0000313" key="9">
    <source>
        <dbReference type="EMBL" id="PFH56237.1"/>
    </source>
</evidence>
<protein>
    <recommendedName>
        <fullName evidence="7">Large ribosomal subunit protein mL46</fullName>
    </recommendedName>
</protein>
<dbReference type="InterPro" id="IPR040008">
    <property type="entry name" value="Ribosomal_mL46"/>
</dbReference>
<comment type="similarity">
    <text evidence="2">Belongs to the mitochondrion-specific ribosomal protein mL46 family.</text>
</comment>
<reference evidence="9 10" key="2">
    <citation type="journal article" date="2017" name="Sci. Rep.">
        <title>Ant-infecting Ophiocordyceps genomes reveal a high diversity of potential behavioral manipulation genes and a possible major role for enterotoxins.</title>
        <authorList>
            <person name="de Bekker C."/>
            <person name="Ohm R.A."/>
            <person name="Evans H.C."/>
            <person name="Brachmann A."/>
            <person name="Hughes D.P."/>
        </authorList>
    </citation>
    <scope>NUCLEOTIDE SEQUENCE [LARGE SCALE GENOMIC DNA]</scope>
    <source>
        <strain evidence="9 10">SC16a</strain>
    </source>
</reference>
<proteinExistence type="inferred from homology"/>
<keyword evidence="5" id="KW-0496">Mitochondrion</keyword>
<evidence type="ECO:0000256" key="1">
    <source>
        <dbReference type="ARBA" id="ARBA00004173"/>
    </source>
</evidence>
<evidence type="ECO:0000259" key="8">
    <source>
        <dbReference type="Pfam" id="PF11788"/>
    </source>
</evidence>
<dbReference type="EMBL" id="LAZP02000626">
    <property type="protein sequence ID" value="PFH56237.1"/>
    <property type="molecule type" value="Genomic_DNA"/>
</dbReference>
<name>A0A2A9P5K7_OPHUN</name>
<sequence>MSASSRGGRVLRGALTATPKQLCSRCAATNHTTAGRLYSSAAVETTTTTYPPLPLQTEADVTTQVGEGPPPLPYDLYSGVILTRAPLLTRRLEPFENAFFFYQKRLEERVNSKFIPSIYFKPDTVRLLDWQVKIKDRQGVVAKELGLYRGQKAMSWNDELRVGDELSSQDNITESLLKDAEARVSEDAEVLAPENIVPVPRPMPRETEADRVGDVTRLDRKLDRTLYLVMKGDEGWAFPAAVMVGEENLHESAQRVLDQAAGVNMNTWIVGRVPVAHLVSPPLLHADGTVQQKGRKTFFLKGRIMAGQANLTGNPFGFTQFKWLTRDELAEAFTPEYFHGVRNMMADR</sequence>
<gene>
    <name evidence="9" type="ORF">XA68_16849</name>
</gene>
<dbReference type="Gene3D" id="3.90.79.10">
    <property type="entry name" value="Nucleoside Triphosphate Pyrophosphohydrolase"/>
    <property type="match status" value="1"/>
</dbReference>
<dbReference type="Proteomes" id="UP000037136">
    <property type="component" value="Unassembled WGS sequence"/>
</dbReference>
<dbReference type="PANTHER" id="PTHR13124">
    <property type="entry name" value="39S RIBOSOMAL PROTEIN L46, MITOCHONDRIAL PRECURSOR-RELATED"/>
    <property type="match status" value="1"/>
</dbReference>
<dbReference type="STRING" id="268505.A0A2A9P5K7"/>
<dbReference type="GO" id="GO:0005762">
    <property type="term" value="C:mitochondrial large ribosomal subunit"/>
    <property type="evidence" value="ECO:0007669"/>
    <property type="project" value="TreeGrafter"/>
</dbReference>
<evidence type="ECO:0000256" key="2">
    <source>
        <dbReference type="ARBA" id="ARBA00009070"/>
    </source>
</evidence>
<dbReference type="CDD" id="cd04661">
    <property type="entry name" value="NUDIX_MRP_L46"/>
    <property type="match status" value="1"/>
</dbReference>
<evidence type="ECO:0000256" key="4">
    <source>
        <dbReference type="ARBA" id="ARBA00022980"/>
    </source>
</evidence>
<comment type="subcellular location">
    <subcellularLocation>
        <location evidence="1">Mitochondrion</location>
    </subcellularLocation>
</comment>
<dbReference type="GO" id="GO:0003735">
    <property type="term" value="F:structural constituent of ribosome"/>
    <property type="evidence" value="ECO:0007669"/>
    <property type="project" value="InterPro"/>
</dbReference>
<dbReference type="AlphaFoldDB" id="A0A2A9P5K7"/>
<dbReference type="InterPro" id="IPR033650">
    <property type="entry name" value="Ribosomal_mL46_NUDIX"/>
</dbReference>
<evidence type="ECO:0000256" key="7">
    <source>
        <dbReference type="ARBA" id="ARBA00035190"/>
    </source>
</evidence>
<keyword evidence="6" id="KW-0687">Ribonucleoprotein</keyword>
<dbReference type="PANTHER" id="PTHR13124:SF12">
    <property type="entry name" value="LARGE RIBOSOMAL SUBUNIT PROTEIN ML46"/>
    <property type="match status" value="1"/>
</dbReference>
<keyword evidence="10" id="KW-1185">Reference proteome</keyword>
<keyword evidence="4" id="KW-0689">Ribosomal protein</keyword>
<organism evidence="9 10">
    <name type="scientific">Ophiocordyceps unilateralis</name>
    <name type="common">Zombie-ant fungus</name>
    <name type="synonym">Torrubia unilateralis</name>
    <dbReference type="NCBI Taxonomy" id="268505"/>
    <lineage>
        <taxon>Eukaryota</taxon>
        <taxon>Fungi</taxon>
        <taxon>Dikarya</taxon>
        <taxon>Ascomycota</taxon>
        <taxon>Pezizomycotina</taxon>
        <taxon>Sordariomycetes</taxon>
        <taxon>Hypocreomycetidae</taxon>
        <taxon>Hypocreales</taxon>
        <taxon>Ophiocordycipitaceae</taxon>
        <taxon>Ophiocordyceps</taxon>
    </lineage>
</organism>
<accession>A0A2A9P5K7</accession>
<dbReference type="InterPro" id="IPR021757">
    <property type="entry name" value="Ribosomal_mL46_N"/>
</dbReference>